<dbReference type="EMBL" id="VUNR01000034">
    <property type="protein sequence ID" value="MSU09803.1"/>
    <property type="molecule type" value="Genomic_DNA"/>
</dbReference>
<gene>
    <name evidence="11" type="ORF">FYJ84_12560</name>
</gene>
<evidence type="ECO:0000313" key="12">
    <source>
        <dbReference type="Proteomes" id="UP000433181"/>
    </source>
</evidence>
<feature type="domain" description="Methyl-accepting transducer" evidence="8">
    <location>
        <begin position="442"/>
        <end position="634"/>
    </location>
</feature>
<protein>
    <submittedName>
        <fullName evidence="11">4Fe-4S dicluster domain-containing protein</fullName>
    </submittedName>
</protein>
<evidence type="ECO:0000256" key="7">
    <source>
        <dbReference type="PROSITE-ProRule" id="PRU00284"/>
    </source>
</evidence>
<keyword evidence="7" id="KW-0807">Transducer</keyword>
<dbReference type="InterPro" id="IPR007202">
    <property type="entry name" value="4Fe-4S_dom"/>
</dbReference>
<keyword evidence="5" id="KW-0411">Iron-sulfur</keyword>
<dbReference type="PROSITE" id="PS00198">
    <property type="entry name" value="4FE4S_FER_1"/>
    <property type="match status" value="1"/>
</dbReference>
<dbReference type="PROSITE" id="PS51656">
    <property type="entry name" value="4FE4S"/>
    <property type="match status" value="1"/>
</dbReference>
<dbReference type="Gene3D" id="1.10.287.950">
    <property type="entry name" value="Methyl-accepting chemotaxis protein"/>
    <property type="match status" value="1"/>
</dbReference>
<dbReference type="InterPro" id="IPR004108">
    <property type="entry name" value="Fe_hydrogenase_lsu_C"/>
</dbReference>
<feature type="domain" description="4Fe-4S" evidence="10">
    <location>
        <begin position="376"/>
        <end position="442"/>
    </location>
</feature>
<feature type="domain" description="4Fe-4S ferredoxin-type" evidence="9">
    <location>
        <begin position="42"/>
        <end position="71"/>
    </location>
</feature>
<organism evidence="11 12">
    <name type="scientific">Anaerovibrio slackiae</name>
    <dbReference type="NCBI Taxonomy" id="2652309"/>
    <lineage>
        <taxon>Bacteria</taxon>
        <taxon>Bacillati</taxon>
        <taxon>Bacillota</taxon>
        <taxon>Negativicutes</taxon>
        <taxon>Selenomonadales</taxon>
        <taxon>Selenomonadaceae</taxon>
        <taxon>Anaerovibrio</taxon>
    </lineage>
</organism>
<evidence type="ECO:0000256" key="2">
    <source>
        <dbReference type="ARBA" id="ARBA00022500"/>
    </source>
</evidence>
<evidence type="ECO:0000256" key="3">
    <source>
        <dbReference type="ARBA" id="ARBA00022723"/>
    </source>
</evidence>
<reference evidence="11 12" key="1">
    <citation type="submission" date="2019-08" db="EMBL/GenBank/DDBJ databases">
        <title>In-depth cultivation of the pig gut microbiome towards novel bacterial diversity and tailored functional studies.</title>
        <authorList>
            <person name="Wylensek D."/>
            <person name="Hitch T.C.A."/>
            <person name="Clavel T."/>
        </authorList>
    </citation>
    <scope>NUCLEOTIDE SEQUENCE [LARGE SCALE GENOMIC DNA]</scope>
    <source>
        <strain evidence="11 12">WCA-693-APC-5D-A</strain>
    </source>
</reference>
<dbReference type="Pfam" id="PF12838">
    <property type="entry name" value="Fer4_7"/>
    <property type="match status" value="1"/>
</dbReference>
<dbReference type="SUPFAM" id="SSF54862">
    <property type="entry name" value="4Fe-4S ferredoxins"/>
    <property type="match status" value="1"/>
</dbReference>
<name>A0A6I2UE31_9FIRM</name>
<dbReference type="GO" id="GO:0051539">
    <property type="term" value="F:4 iron, 4 sulfur cluster binding"/>
    <property type="evidence" value="ECO:0007669"/>
    <property type="project" value="UniProtKB-KW"/>
</dbReference>
<dbReference type="GO" id="GO:0004888">
    <property type="term" value="F:transmembrane signaling receptor activity"/>
    <property type="evidence" value="ECO:0007669"/>
    <property type="project" value="InterPro"/>
</dbReference>
<dbReference type="InterPro" id="IPR017896">
    <property type="entry name" value="4Fe4S_Fe-S-bd"/>
</dbReference>
<evidence type="ECO:0000256" key="6">
    <source>
        <dbReference type="ARBA" id="ARBA00029447"/>
    </source>
</evidence>
<proteinExistence type="inferred from homology"/>
<dbReference type="Pfam" id="PF02906">
    <property type="entry name" value="Fe_hyd_lg_C"/>
    <property type="match status" value="1"/>
</dbReference>
<keyword evidence="4" id="KW-0408">Iron</keyword>
<dbReference type="GO" id="GO:0005886">
    <property type="term" value="C:plasma membrane"/>
    <property type="evidence" value="ECO:0007669"/>
    <property type="project" value="TreeGrafter"/>
</dbReference>
<evidence type="ECO:0000256" key="4">
    <source>
        <dbReference type="ARBA" id="ARBA00023004"/>
    </source>
</evidence>
<evidence type="ECO:0000313" key="11">
    <source>
        <dbReference type="EMBL" id="MSU09803.1"/>
    </source>
</evidence>
<dbReference type="GO" id="GO:0007165">
    <property type="term" value="P:signal transduction"/>
    <property type="evidence" value="ECO:0007669"/>
    <property type="project" value="UniProtKB-KW"/>
</dbReference>
<dbReference type="PRINTS" id="PR00260">
    <property type="entry name" value="CHEMTRNSDUCR"/>
</dbReference>
<dbReference type="GeneID" id="96780166"/>
<dbReference type="GO" id="GO:0046872">
    <property type="term" value="F:metal ion binding"/>
    <property type="evidence" value="ECO:0007669"/>
    <property type="project" value="UniProtKB-KW"/>
</dbReference>
<dbReference type="Pfam" id="PF00015">
    <property type="entry name" value="MCPsignal"/>
    <property type="match status" value="1"/>
</dbReference>
<keyword evidence="12" id="KW-1185">Reference proteome</keyword>
<dbReference type="Gene3D" id="1.10.15.40">
    <property type="entry name" value="Electron transport complex subunit B, putative Fe-S cluster"/>
    <property type="match status" value="1"/>
</dbReference>
<dbReference type="Gene3D" id="3.40.50.1780">
    <property type="match status" value="1"/>
</dbReference>
<sequence>MSQMSKGRIFTIEEKCTGCNKCIAVCPVDCANHAYHAADGSRKIKLDDEYCIHCGACMEACDHGARDYQDDTVRFFEDLKRGESITVVAAPAVLTNIREPKRLFGWLKSCGVKHIYDVSMGADITTWGYLRAIKERNLKSVIAQPCPAIVNYCERYLPDLLASLSPVQSPLMCLAVYLRKYLNVTDKLAFLSPCVAKSDEIEDRNNDGLVHYNVTLAKLQQYIQQEGITLSRYAETDFEGIPSGLGHTFSRPGGLKENIRITEPDIWIRQIESTQLAYPYLREYLQRRKAGKALPGVVDVLNCEFGCNLGTGTCHDCALDDIDAQTNERKQAKAAQQIHNTGNGVKYDPYERFDKELKLSDFMRKYDNKDVHGLFEKGEDLEETYNTLEKHTRESREINCHACGYGSCERFANALKRGINVPDNCVDYERNCLIKEQSHIREQNEVIHQNMLEREEKNRLLHKQVEDIVDAMQEVSQSSMVNSEHIDKISHQINDLLNVASRLRSGTDVVGEKMDEFANVMQEIVWIASQTNLLALNAAIEAAHAGEAGRGFAVVAAEVRKLAGESETVAHTSQESQRQTAQEIKTMEKISNAVEKKAQEINNFIAEISANVEAVTARSEEITSIATSMIEETR</sequence>
<evidence type="ECO:0000259" key="10">
    <source>
        <dbReference type="PROSITE" id="PS51656"/>
    </source>
</evidence>
<dbReference type="RefSeq" id="WP_154407962.1">
    <property type="nucleotide sequence ID" value="NZ_VUNR01000034.1"/>
</dbReference>
<dbReference type="InterPro" id="IPR004090">
    <property type="entry name" value="Chemotax_Me-accpt_rcpt"/>
</dbReference>
<dbReference type="SMART" id="SM00283">
    <property type="entry name" value="MA"/>
    <property type="match status" value="1"/>
</dbReference>
<dbReference type="InterPro" id="IPR017900">
    <property type="entry name" value="4Fe4S_Fe_S_CS"/>
</dbReference>
<dbReference type="InterPro" id="IPR004089">
    <property type="entry name" value="MCPsignal_dom"/>
</dbReference>
<evidence type="ECO:0000256" key="1">
    <source>
        <dbReference type="ARBA" id="ARBA00022485"/>
    </source>
</evidence>
<dbReference type="GO" id="GO:0006935">
    <property type="term" value="P:chemotaxis"/>
    <property type="evidence" value="ECO:0007669"/>
    <property type="project" value="UniProtKB-KW"/>
</dbReference>
<dbReference type="Gene3D" id="3.30.70.20">
    <property type="match status" value="1"/>
</dbReference>
<evidence type="ECO:0000256" key="5">
    <source>
        <dbReference type="ARBA" id="ARBA00023014"/>
    </source>
</evidence>
<evidence type="ECO:0000259" key="9">
    <source>
        <dbReference type="PROSITE" id="PS51379"/>
    </source>
</evidence>
<dbReference type="InterPro" id="IPR051310">
    <property type="entry name" value="MCP_chemotaxis"/>
</dbReference>
<dbReference type="Gene3D" id="3.40.950.10">
    <property type="entry name" value="Fe-only Hydrogenase (Larger Subunit), Chain L, domain 3"/>
    <property type="match status" value="1"/>
</dbReference>
<dbReference type="Pfam" id="PF04060">
    <property type="entry name" value="FeS"/>
    <property type="match status" value="1"/>
</dbReference>
<dbReference type="PANTHER" id="PTHR43531">
    <property type="entry name" value="PROTEIN ICFG"/>
    <property type="match status" value="1"/>
</dbReference>
<keyword evidence="3" id="KW-0479">Metal-binding</keyword>
<dbReference type="InterPro" id="IPR009016">
    <property type="entry name" value="Fe_hydrogenase"/>
</dbReference>
<evidence type="ECO:0000259" key="8">
    <source>
        <dbReference type="PROSITE" id="PS50111"/>
    </source>
</evidence>
<keyword evidence="1" id="KW-0004">4Fe-4S</keyword>
<dbReference type="AlphaFoldDB" id="A0A6I2UE31"/>
<dbReference type="PROSITE" id="PS50111">
    <property type="entry name" value="CHEMOTAXIS_TRANSDUC_2"/>
    <property type="match status" value="1"/>
</dbReference>
<dbReference type="SUPFAM" id="SSF58104">
    <property type="entry name" value="Methyl-accepting chemotaxis protein (MCP) signaling domain"/>
    <property type="match status" value="1"/>
</dbReference>
<comment type="caution">
    <text evidence="11">The sequence shown here is derived from an EMBL/GenBank/DDBJ whole genome shotgun (WGS) entry which is preliminary data.</text>
</comment>
<dbReference type="Proteomes" id="UP000433181">
    <property type="component" value="Unassembled WGS sequence"/>
</dbReference>
<keyword evidence="2" id="KW-0145">Chemotaxis</keyword>
<dbReference type="PANTHER" id="PTHR43531:SF11">
    <property type="entry name" value="METHYL-ACCEPTING CHEMOTAXIS PROTEIN 3"/>
    <property type="match status" value="1"/>
</dbReference>
<dbReference type="PROSITE" id="PS51379">
    <property type="entry name" value="4FE4S_FER_2"/>
    <property type="match status" value="2"/>
</dbReference>
<accession>A0A6I2UE31</accession>
<dbReference type="SUPFAM" id="SSF53920">
    <property type="entry name" value="Fe-only hydrogenase"/>
    <property type="match status" value="1"/>
</dbReference>
<comment type="similarity">
    <text evidence="6">Belongs to the methyl-accepting chemotaxis (MCP) protein family.</text>
</comment>
<feature type="domain" description="4Fe-4S ferredoxin-type" evidence="9">
    <location>
        <begin position="7"/>
        <end position="36"/>
    </location>
</feature>